<dbReference type="RefSeq" id="WP_131757420.1">
    <property type="nucleotide sequence ID" value="NZ_CAACUY010000031.1"/>
</dbReference>
<dbReference type="CDD" id="cd00118">
    <property type="entry name" value="LysM"/>
    <property type="match status" value="1"/>
</dbReference>
<comment type="caution">
    <text evidence="2">The sequence shown here is derived from an EMBL/GenBank/DDBJ whole genome shotgun (WGS) entry which is preliminary data.</text>
</comment>
<keyword evidence="3" id="KW-1185">Reference proteome</keyword>
<evidence type="ECO:0000313" key="2">
    <source>
        <dbReference type="EMBL" id="MFD0689864.1"/>
    </source>
</evidence>
<dbReference type="PROSITE" id="PS51782">
    <property type="entry name" value="LYSM"/>
    <property type="match status" value="1"/>
</dbReference>
<gene>
    <name evidence="2" type="ORF">ACFQZM_35615</name>
</gene>
<dbReference type="Proteomes" id="UP001597063">
    <property type="component" value="Unassembled WGS sequence"/>
</dbReference>
<dbReference type="InterPro" id="IPR036779">
    <property type="entry name" value="LysM_dom_sf"/>
</dbReference>
<dbReference type="EMBL" id="JBHTGP010000018">
    <property type="protein sequence ID" value="MFD0689864.1"/>
    <property type="molecule type" value="Genomic_DNA"/>
</dbReference>
<evidence type="ECO:0000259" key="1">
    <source>
        <dbReference type="PROSITE" id="PS51782"/>
    </source>
</evidence>
<feature type="domain" description="LysM" evidence="1">
    <location>
        <begin position="192"/>
        <end position="239"/>
    </location>
</feature>
<sequence length="244" mass="25796">MALPGPRRPVPRRAGHELAKATIIDTGTGAAHPVMYNPEELKVEQGNVYAEVPIPGLDAPPVQYIRGKARTLSMELFFDTYESGEDVRAHTGPIVALLERGRQTMAPPVLLFSLGRVQFRCVMLDAGQRYTMFLRDGTPVRSTLSVRLQEHADTEGPQIGHGLFLGPPTVQALAGGGSGAPGTGAPGGADVTVHTTAVGDTLSSIAAAYLGDPGRWRRIADANRIKDPLDVPPGTQLVIPGGRA</sequence>
<accession>A0ABW2XUR2</accession>
<dbReference type="InterPro" id="IPR018392">
    <property type="entry name" value="LysM"/>
</dbReference>
<dbReference type="Pfam" id="PF01476">
    <property type="entry name" value="LysM"/>
    <property type="match status" value="1"/>
</dbReference>
<dbReference type="InterPro" id="IPR045361">
    <property type="entry name" value="CIS_tube_prot_N"/>
</dbReference>
<reference evidence="3" key="1">
    <citation type="journal article" date="2019" name="Int. J. Syst. Evol. Microbiol.">
        <title>The Global Catalogue of Microorganisms (GCM) 10K type strain sequencing project: providing services to taxonomists for standard genome sequencing and annotation.</title>
        <authorList>
            <consortium name="The Broad Institute Genomics Platform"/>
            <consortium name="The Broad Institute Genome Sequencing Center for Infectious Disease"/>
            <person name="Wu L."/>
            <person name="Ma J."/>
        </authorList>
    </citation>
    <scope>NUCLEOTIDE SEQUENCE [LARGE SCALE GENOMIC DNA]</scope>
    <source>
        <strain evidence="3">JCM 9371</strain>
    </source>
</reference>
<name>A0ABW2XUR2_9ACTN</name>
<dbReference type="SMART" id="SM00257">
    <property type="entry name" value="LysM"/>
    <property type="match status" value="1"/>
</dbReference>
<proteinExistence type="predicted"/>
<dbReference type="Pfam" id="PF19266">
    <property type="entry name" value="CIS_tube"/>
    <property type="match status" value="1"/>
</dbReference>
<organism evidence="2 3">
    <name type="scientific">Actinomadura fibrosa</name>
    <dbReference type="NCBI Taxonomy" id="111802"/>
    <lineage>
        <taxon>Bacteria</taxon>
        <taxon>Bacillati</taxon>
        <taxon>Actinomycetota</taxon>
        <taxon>Actinomycetes</taxon>
        <taxon>Streptosporangiales</taxon>
        <taxon>Thermomonosporaceae</taxon>
        <taxon>Actinomadura</taxon>
    </lineage>
</organism>
<dbReference type="Gene3D" id="3.10.350.10">
    <property type="entry name" value="LysM domain"/>
    <property type="match status" value="1"/>
</dbReference>
<evidence type="ECO:0000313" key="3">
    <source>
        <dbReference type="Proteomes" id="UP001597063"/>
    </source>
</evidence>
<protein>
    <submittedName>
        <fullName evidence="2">LysM peptidoglycan-binding domain-containing protein</fullName>
    </submittedName>
</protein>